<keyword evidence="16" id="KW-1185">Reference proteome</keyword>
<dbReference type="InterPro" id="IPR001503">
    <property type="entry name" value="Glyco_trans_10"/>
</dbReference>
<name>A0A1D1VKX2_RAMVA</name>
<dbReference type="AlphaFoldDB" id="A0A1D1VKX2"/>
<evidence type="ECO:0000256" key="6">
    <source>
        <dbReference type="ARBA" id="ARBA00022692"/>
    </source>
</evidence>
<feature type="domain" description="Fucosyltransferase C-terminal" evidence="13">
    <location>
        <begin position="136"/>
        <end position="317"/>
    </location>
</feature>
<evidence type="ECO:0000313" key="15">
    <source>
        <dbReference type="EMBL" id="GAU99573.1"/>
    </source>
</evidence>
<evidence type="ECO:0000259" key="13">
    <source>
        <dbReference type="Pfam" id="PF00852"/>
    </source>
</evidence>
<comment type="subcellular location">
    <subcellularLocation>
        <location evidence="1 12">Golgi apparatus</location>
        <location evidence="1 12">Golgi stack membrane</location>
        <topology evidence="1 12">Single-pass type II membrane protein</topology>
    </subcellularLocation>
</comment>
<organism evidence="15 16">
    <name type="scientific">Ramazzottius varieornatus</name>
    <name type="common">Water bear</name>
    <name type="synonym">Tardigrade</name>
    <dbReference type="NCBI Taxonomy" id="947166"/>
    <lineage>
        <taxon>Eukaryota</taxon>
        <taxon>Metazoa</taxon>
        <taxon>Ecdysozoa</taxon>
        <taxon>Tardigrada</taxon>
        <taxon>Eutardigrada</taxon>
        <taxon>Parachela</taxon>
        <taxon>Hypsibioidea</taxon>
        <taxon>Ramazzottiidae</taxon>
        <taxon>Ramazzottius</taxon>
    </lineage>
</organism>
<gene>
    <name evidence="15" type="primary">RvY_10555</name>
    <name evidence="15" type="synonym">RvY_10555.1</name>
    <name evidence="15" type="ORF">RvY_10555-1</name>
</gene>
<evidence type="ECO:0000256" key="5">
    <source>
        <dbReference type="ARBA" id="ARBA00022679"/>
    </source>
</evidence>
<dbReference type="GO" id="GO:0008417">
    <property type="term" value="F:fucosyltransferase activity"/>
    <property type="evidence" value="ECO:0007669"/>
    <property type="project" value="InterPro"/>
</dbReference>
<evidence type="ECO:0000256" key="11">
    <source>
        <dbReference type="ARBA" id="ARBA00023180"/>
    </source>
</evidence>
<dbReference type="SUPFAM" id="SSF53756">
    <property type="entry name" value="UDP-Glycosyltransferase/glycogen phosphorylase"/>
    <property type="match status" value="1"/>
</dbReference>
<comment type="similarity">
    <text evidence="3 12">Belongs to the glycosyltransferase 10 family.</text>
</comment>
<accession>A0A1D1VKX2</accession>
<proteinExistence type="inferred from homology"/>
<comment type="caution">
    <text evidence="15">The sequence shown here is derived from an EMBL/GenBank/DDBJ whole genome shotgun (WGS) entry which is preliminary data.</text>
</comment>
<feature type="domain" description="Fucosyltransferase N-terminal" evidence="14">
    <location>
        <begin position="2"/>
        <end position="116"/>
    </location>
</feature>
<keyword evidence="6 12" id="KW-0812">Transmembrane</keyword>
<dbReference type="Gene3D" id="3.40.50.11660">
    <property type="entry name" value="Glycosyl transferase family 10, C-terminal domain"/>
    <property type="match status" value="1"/>
</dbReference>
<evidence type="ECO:0000256" key="3">
    <source>
        <dbReference type="ARBA" id="ARBA00008919"/>
    </source>
</evidence>
<evidence type="ECO:0000256" key="9">
    <source>
        <dbReference type="ARBA" id="ARBA00023034"/>
    </source>
</evidence>
<dbReference type="STRING" id="947166.A0A1D1VKX2"/>
<dbReference type="OrthoDB" id="427096at2759"/>
<dbReference type="InterPro" id="IPR038577">
    <property type="entry name" value="GT10-like_C_sf"/>
</dbReference>
<keyword evidence="5 12" id="KW-0808">Transferase</keyword>
<dbReference type="PANTHER" id="PTHR48438:SF1">
    <property type="entry name" value="ALPHA-(1,3)-FUCOSYLTRANSFERASE C-RELATED"/>
    <property type="match status" value="1"/>
</dbReference>
<evidence type="ECO:0000256" key="12">
    <source>
        <dbReference type="RuleBase" id="RU003832"/>
    </source>
</evidence>
<evidence type="ECO:0000256" key="1">
    <source>
        <dbReference type="ARBA" id="ARBA00004447"/>
    </source>
</evidence>
<dbReference type="GO" id="GO:0032580">
    <property type="term" value="C:Golgi cisterna membrane"/>
    <property type="evidence" value="ECO:0007669"/>
    <property type="project" value="UniProtKB-SubCell"/>
</dbReference>
<evidence type="ECO:0000313" key="16">
    <source>
        <dbReference type="Proteomes" id="UP000186922"/>
    </source>
</evidence>
<dbReference type="InterPro" id="IPR055270">
    <property type="entry name" value="Glyco_tran_10_C"/>
</dbReference>
<reference evidence="15 16" key="1">
    <citation type="journal article" date="2016" name="Nat. Commun.">
        <title>Extremotolerant tardigrade genome and improved radiotolerance of human cultured cells by tardigrade-unique protein.</title>
        <authorList>
            <person name="Hashimoto T."/>
            <person name="Horikawa D.D."/>
            <person name="Saito Y."/>
            <person name="Kuwahara H."/>
            <person name="Kozuka-Hata H."/>
            <person name="Shin-I T."/>
            <person name="Minakuchi Y."/>
            <person name="Ohishi K."/>
            <person name="Motoyama A."/>
            <person name="Aizu T."/>
            <person name="Enomoto A."/>
            <person name="Kondo K."/>
            <person name="Tanaka S."/>
            <person name="Hara Y."/>
            <person name="Koshikawa S."/>
            <person name="Sagara H."/>
            <person name="Miura T."/>
            <person name="Yokobori S."/>
            <person name="Miyagawa K."/>
            <person name="Suzuki Y."/>
            <person name="Kubo T."/>
            <person name="Oyama M."/>
            <person name="Kohara Y."/>
            <person name="Fujiyama A."/>
            <person name="Arakawa K."/>
            <person name="Katayama T."/>
            <person name="Toyoda A."/>
            <person name="Kunieda T."/>
        </authorList>
    </citation>
    <scope>NUCLEOTIDE SEQUENCE [LARGE SCALE GENOMIC DNA]</scope>
    <source>
        <strain evidence="15 16">YOKOZUNA-1</strain>
    </source>
</reference>
<evidence type="ECO:0000256" key="2">
    <source>
        <dbReference type="ARBA" id="ARBA00004922"/>
    </source>
</evidence>
<keyword evidence="9 12" id="KW-0333">Golgi apparatus</keyword>
<dbReference type="Proteomes" id="UP000186922">
    <property type="component" value="Unassembled WGS sequence"/>
</dbReference>
<dbReference type="Pfam" id="PF00852">
    <property type="entry name" value="Glyco_transf_10"/>
    <property type="match status" value="1"/>
</dbReference>
<dbReference type="PANTHER" id="PTHR48438">
    <property type="entry name" value="ALPHA-(1,3)-FUCOSYLTRANSFERASE C-RELATED"/>
    <property type="match status" value="1"/>
</dbReference>
<keyword evidence="11" id="KW-0325">Glycoprotein</keyword>
<evidence type="ECO:0000256" key="7">
    <source>
        <dbReference type="ARBA" id="ARBA00022968"/>
    </source>
</evidence>
<dbReference type="Pfam" id="PF17039">
    <property type="entry name" value="Glyco_tran_10_N"/>
    <property type="match status" value="1"/>
</dbReference>
<dbReference type="FunFam" id="3.40.50.11660:FF:000002">
    <property type="entry name" value="Alpha-(1,3)-fucosyltransferase"/>
    <property type="match status" value="1"/>
</dbReference>
<evidence type="ECO:0000256" key="8">
    <source>
        <dbReference type="ARBA" id="ARBA00022989"/>
    </source>
</evidence>
<comment type="pathway">
    <text evidence="2">Protein modification; protein glycosylation.</text>
</comment>
<sequence>MKTIVLWNKFRDVVGASNDHPIATLFSRCSVPHCRAIFDRSKLSTSSAVLFHMAEFRLNDLPLSRDPSQHFVFTHFESVGNRYLVPSHRHWPQLDALSGGFFNLTMTYRTDSDVYFDAYAMYYRPHLISNWTALMAQKENGVLWLVSHCRTQSHREDYVGKLSKYLKVDKFGKCSGKGVKNPCVYGQCSDQFRRSYKFQLAFENSVCRDYTTEKLYRTLNDDVVPVVLGGGNYSALLPPNSYINIEDFRSVKHLADHLIFLMNNEEEYKKYFTWKLEGRNMWQLPDVPDFDHSGWCQLCRRIHEDQPPKTIRDVSDWWFRDQCRKIVVAEQIFEQKHPKLR</sequence>
<keyword evidence="4 12" id="KW-0328">Glycosyltransferase</keyword>
<keyword evidence="10" id="KW-0472">Membrane</keyword>
<evidence type="ECO:0000256" key="10">
    <source>
        <dbReference type="ARBA" id="ARBA00023136"/>
    </source>
</evidence>
<dbReference type="EMBL" id="BDGG01000005">
    <property type="protein sequence ID" value="GAU99573.1"/>
    <property type="molecule type" value="Genomic_DNA"/>
</dbReference>
<keyword evidence="7" id="KW-0735">Signal-anchor</keyword>
<dbReference type="EC" id="2.4.1.-" evidence="12"/>
<evidence type="ECO:0000256" key="4">
    <source>
        <dbReference type="ARBA" id="ARBA00022676"/>
    </source>
</evidence>
<dbReference type="InterPro" id="IPR031481">
    <property type="entry name" value="Glyco_tran_10_N"/>
</dbReference>
<evidence type="ECO:0000259" key="14">
    <source>
        <dbReference type="Pfam" id="PF17039"/>
    </source>
</evidence>
<keyword evidence="8" id="KW-1133">Transmembrane helix</keyword>
<protein>
    <recommendedName>
        <fullName evidence="12">Fucosyltransferase</fullName>
        <ecNumber evidence="12">2.4.1.-</ecNumber>
    </recommendedName>
</protein>
<dbReference type="UniPathway" id="UPA00378"/>